<accession>A0ABV7KZC1</accession>
<dbReference type="EMBL" id="JBHRTR010000025">
    <property type="protein sequence ID" value="MFC3227773.1"/>
    <property type="molecule type" value="Genomic_DNA"/>
</dbReference>
<keyword evidence="2" id="KW-1185">Reference proteome</keyword>
<evidence type="ECO:0008006" key="3">
    <source>
        <dbReference type="Google" id="ProtNLM"/>
    </source>
</evidence>
<protein>
    <recommendedName>
        <fullName evidence="3">Flagellar FliJ protein</fullName>
    </recommendedName>
</protein>
<organism evidence="1 2">
    <name type="scientific">Marinibaculum pumilum</name>
    <dbReference type="NCBI Taxonomy" id="1766165"/>
    <lineage>
        <taxon>Bacteria</taxon>
        <taxon>Pseudomonadati</taxon>
        <taxon>Pseudomonadota</taxon>
        <taxon>Alphaproteobacteria</taxon>
        <taxon>Rhodospirillales</taxon>
        <taxon>Rhodospirillaceae</taxon>
        <taxon>Marinibaculum</taxon>
    </lineage>
</organism>
<dbReference type="RefSeq" id="WP_379900231.1">
    <property type="nucleotide sequence ID" value="NZ_JBHRTR010000025.1"/>
</dbReference>
<proteinExistence type="predicted"/>
<evidence type="ECO:0000313" key="1">
    <source>
        <dbReference type="EMBL" id="MFC3227773.1"/>
    </source>
</evidence>
<comment type="caution">
    <text evidence="1">The sequence shown here is derived from an EMBL/GenBank/DDBJ whole genome shotgun (WGS) entry which is preliminary data.</text>
</comment>
<reference evidence="2" key="1">
    <citation type="journal article" date="2019" name="Int. J. Syst. Evol. Microbiol.">
        <title>The Global Catalogue of Microorganisms (GCM) 10K type strain sequencing project: providing services to taxonomists for standard genome sequencing and annotation.</title>
        <authorList>
            <consortium name="The Broad Institute Genomics Platform"/>
            <consortium name="The Broad Institute Genome Sequencing Center for Infectious Disease"/>
            <person name="Wu L."/>
            <person name="Ma J."/>
        </authorList>
    </citation>
    <scope>NUCLEOTIDE SEQUENCE [LARGE SCALE GENOMIC DNA]</scope>
    <source>
        <strain evidence="2">KCTC 42964</strain>
    </source>
</reference>
<gene>
    <name evidence="1" type="ORF">ACFOGJ_11055</name>
</gene>
<dbReference type="InterPro" id="IPR053716">
    <property type="entry name" value="Flag_assembly_chemotaxis_eff"/>
</dbReference>
<sequence length="144" mass="16801">MRGLPTLIRLARHELDERRRVLAEVQARQDKLRMDAAILEARLETEGAMAQEAGPMAFAYIDYMRAALVERDRLNREADALQPEVDKALEVVRQAFEEVKRLEMVEEAERLAARRRAEAAERAALDEISLERYQRRRRVERDGE</sequence>
<evidence type="ECO:0000313" key="2">
    <source>
        <dbReference type="Proteomes" id="UP001595528"/>
    </source>
</evidence>
<name>A0ABV7KZC1_9PROT</name>
<dbReference type="Gene3D" id="1.10.287.1700">
    <property type="match status" value="1"/>
</dbReference>
<dbReference type="Proteomes" id="UP001595528">
    <property type="component" value="Unassembled WGS sequence"/>
</dbReference>